<name>A0A2C9V1C9_MANES</name>
<evidence type="ECO:0000313" key="6">
    <source>
        <dbReference type="Proteomes" id="UP000091857"/>
    </source>
</evidence>
<dbReference type="OMA" id="MKDYINH"/>
<reference evidence="6" key="1">
    <citation type="journal article" date="2016" name="Nat. Biotechnol.">
        <title>Sequencing wild and cultivated cassava and related species reveals extensive interspecific hybridization and genetic diversity.</title>
        <authorList>
            <person name="Bredeson J.V."/>
            <person name="Lyons J.B."/>
            <person name="Prochnik S.E."/>
            <person name="Wu G.A."/>
            <person name="Ha C.M."/>
            <person name="Edsinger-Gonzales E."/>
            <person name="Grimwood J."/>
            <person name="Schmutz J."/>
            <person name="Rabbi I.Y."/>
            <person name="Egesi C."/>
            <person name="Nauluvula P."/>
            <person name="Lebot V."/>
            <person name="Ndunguru J."/>
            <person name="Mkamilo G."/>
            <person name="Bart R.S."/>
            <person name="Setter T.L."/>
            <person name="Gleadow R.M."/>
            <person name="Kulakow P."/>
            <person name="Ferguson M.E."/>
            <person name="Rounsley S."/>
            <person name="Rokhsar D.S."/>
        </authorList>
    </citation>
    <scope>NUCLEOTIDE SEQUENCE [LARGE SCALE GENOMIC DNA]</scope>
    <source>
        <strain evidence="6">cv. AM560-2</strain>
    </source>
</reference>
<organism evidence="5 6">
    <name type="scientific">Manihot esculenta</name>
    <name type="common">Cassava</name>
    <name type="synonym">Jatropha manihot</name>
    <dbReference type="NCBI Taxonomy" id="3983"/>
    <lineage>
        <taxon>Eukaryota</taxon>
        <taxon>Viridiplantae</taxon>
        <taxon>Streptophyta</taxon>
        <taxon>Embryophyta</taxon>
        <taxon>Tracheophyta</taxon>
        <taxon>Spermatophyta</taxon>
        <taxon>Magnoliopsida</taxon>
        <taxon>eudicotyledons</taxon>
        <taxon>Gunneridae</taxon>
        <taxon>Pentapetalae</taxon>
        <taxon>rosids</taxon>
        <taxon>fabids</taxon>
        <taxon>Malpighiales</taxon>
        <taxon>Euphorbiaceae</taxon>
        <taxon>Crotonoideae</taxon>
        <taxon>Manihoteae</taxon>
        <taxon>Manihot</taxon>
    </lineage>
</organism>
<keyword evidence="2" id="KW-0159">Chromosome partition</keyword>
<dbReference type="Gramene" id="Manes.11G151800.1.v8.1">
    <property type="protein sequence ID" value="Manes.11G151800.1.v8.1.CDS"/>
    <property type="gene ID" value="Manes.11G151800.v8.1"/>
</dbReference>
<feature type="region of interest" description="Disordered" evidence="3">
    <location>
        <begin position="258"/>
        <end position="298"/>
    </location>
</feature>
<proteinExistence type="inferred from homology"/>
<evidence type="ECO:0000313" key="5">
    <source>
        <dbReference type="EMBL" id="OAY38089.1"/>
    </source>
</evidence>
<dbReference type="STRING" id="3983.A0A2C9V1C9"/>
<evidence type="ECO:0000259" key="4">
    <source>
        <dbReference type="Pfam" id="PF07557"/>
    </source>
</evidence>
<feature type="compositionally biased region" description="Basic residues" evidence="3">
    <location>
        <begin position="168"/>
        <end position="177"/>
    </location>
</feature>
<dbReference type="GO" id="GO:0034090">
    <property type="term" value="P:maintenance of meiotic sister chromatid cohesion"/>
    <property type="evidence" value="ECO:0007669"/>
    <property type="project" value="InterPro"/>
</dbReference>
<dbReference type="InterPro" id="IPR011515">
    <property type="entry name" value="Shugoshin_C"/>
</dbReference>
<dbReference type="Proteomes" id="UP000091857">
    <property type="component" value="Chromosome 11"/>
</dbReference>
<dbReference type="GO" id="GO:0005634">
    <property type="term" value="C:nucleus"/>
    <property type="evidence" value="ECO:0007669"/>
    <property type="project" value="InterPro"/>
</dbReference>
<protein>
    <recommendedName>
        <fullName evidence="4">Shugoshin C-terminal domain-containing protein</fullName>
    </recommendedName>
</protein>
<evidence type="ECO:0000256" key="3">
    <source>
        <dbReference type="SAM" id="MobiDB-lite"/>
    </source>
</evidence>
<dbReference type="InterPro" id="IPR044693">
    <property type="entry name" value="SGO_plant"/>
</dbReference>
<evidence type="ECO:0000256" key="2">
    <source>
        <dbReference type="ARBA" id="ARBA00022829"/>
    </source>
</evidence>
<dbReference type="EMBL" id="CM004397">
    <property type="protein sequence ID" value="OAY38089.1"/>
    <property type="molecule type" value="Genomic_DNA"/>
</dbReference>
<dbReference type="OrthoDB" id="770508at2759"/>
<dbReference type="GO" id="GO:0045144">
    <property type="term" value="P:meiotic sister chromatid segregation"/>
    <property type="evidence" value="ECO:0007669"/>
    <property type="project" value="InterPro"/>
</dbReference>
<comment type="similarity">
    <text evidence="1">Belongs to the shugoshin family.</text>
</comment>
<feature type="region of interest" description="Disordered" evidence="3">
    <location>
        <begin position="138"/>
        <end position="216"/>
    </location>
</feature>
<dbReference type="GO" id="GO:0000775">
    <property type="term" value="C:chromosome, centromeric region"/>
    <property type="evidence" value="ECO:0007669"/>
    <property type="project" value="InterPro"/>
</dbReference>
<keyword evidence="6" id="KW-1185">Reference proteome</keyword>
<feature type="domain" description="Shugoshin C-terminal" evidence="4">
    <location>
        <begin position="272"/>
        <end position="296"/>
    </location>
</feature>
<sequence>MKGERMAKRSSFGSIVRKRLSDITNSQSQHKLVRLEEKQPPIPNFTDDLINQLLKEKATLMQLIEERDKIIALSDNQLKNLRMHYQKLQLQNWNLAQSNSQMLAELNLGREKLKALQHEVVCKDALLKAKSLEQEGKAEIKNQNTGSQEAEKNIEGQCLNKANDNRKRSNRIRKNTRRSQSMGPSTTSKEGLEKERLENKRRCLRRQSARFKSQEREPMENLFEIEVAKFPIAQPLDTTPMQEYGLTTASVIKEETFEPGNEPHVAHRSSLGRPVRRAAEKVQSYKEVPLNTKMRRKE</sequence>
<dbReference type="PANTHER" id="PTHR34373">
    <property type="entry name" value="SHUGOSHIN 2"/>
    <property type="match status" value="1"/>
</dbReference>
<accession>A0A2C9V1C9</accession>
<feature type="compositionally biased region" description="Basic and acidic residues" evidence="3">
    <location>
        <begin position="190"/>
        <end position="201"/>
    </location>
</feature>
<dbReference type="PANTHER" id="PTHR34373:SF8">
    <property type="entry name" value="SHUGOSHIN"/>
    <property type="match status" value="1"/>
</dbReference>
<gene>
    <name evidence="5" type="ORF">MANES_11G151800v8</name>
</gene>
<feature type="compositionally biased region" description="Polar residues" evidence="3">
    <location>
        <begin position="178"/>
        <end position="189"/>
    </location>
</feature>
<dbReference type="Pfam" id="PF07557">
    <property type="entry name" value="Shugoshin_C"/>
    <property type="match status" value="1"/>
</dbReference>
<evidence type="ECO:0000256" key="1">
    <source>
        <dbReference type="ARBA" id="ARBA00010845"/>
    </source>
</evidence>
<dbReference type="AlphaFoldDB" id="A0A2C9V1C9"/>
<comment type="caution">
    <text evidence="5">The sequence shown here is derived from an EMBL/GenBank/DDBJ whole genome shotgun (WGS) entry which is preliminary data.</text>
</comment>